<feature type="compositionally biased region" description="Low complexity" evidence="1">
    <location>
        <begin position="655"/>
        <end position="669"/>
    </location>
</feature>
<gene>
    <name evidence="2" type="ORF">MM415A01235_0013</name>
</gene>
<proteinExistence type="predicted"/>
<dbReference type="EMBL" id="MT142298">
    <property type="protein sequence ID" value="QJA77725.1"/>
    <property type="molecule type" value="Genomic_DNA"/>
</dbReference>
<feature type="region of interest" description="Disordered" evidence="1">
    <location>
        <begin position="622"/>
        <end position="669"/>
    </location>
</feature>
<dbReference type="InterPro" id="IPR032427">
    <property type="entry name" value="P22_portal"/>
</dbReference>
<protein>
    <recommendedName>
        <fullName evidence="3">Portal protein</fullName>
    </recommendedName>
</protein>
<organism evidence="2">
    <name type="scientific">viral metagenome</name>
    <dbReference type="NCBI Taxonomy" id="1070528"/>
    <lineage>
        <taxon>unclassified sequences</taxon>
        <taxon>metagenomes</taxon>
        <taxon>organismal metagenomes</taxon>
    </lineage>
</organism>
<reference evidence="2" key="1">
    <citation type="submission" date="2020-03" db="EMBL/GenBank/DDBJ databases">
        <title>The deep terrestrial virosphere.</title>
        <authorList>
            <person name="Holmfeldt K."/>
            <person name="Nilsson E."/>
            <person name="Simone D."/>
            <person name="Lopez-Fernandez M."/>
            <person name="Wu X."/>
            <person name="de Brujin I."/>
            <person name="Lundin D."/>
            <person name="Andersson A."/>
            <person name="Bertilsson S."/>
            <person name="Dopson M."/>
        </authorList>
    </citation>
    <scope>NUCLEOTIDE SEQUENCE</scope>
    <source>
        <strain evidence="2">MM415A01235</strain>
    </source>
</reference>
<evidence type="ECO:0000313" key="2">
    <source>
        <dbReference type="EMBL" id="QJA77725.1"/>
    </source>
</evidence>
<sequence length="669" mass="75718">MAEKEKTEKKSLFPESEREAHYEEMARLFTDHPVVKEHHGKWKELIEWTDKGNQFSIYDDDTGQMIAVPLEKRRKKIVVNMMKPLSEAIEGKINMNYRLVGSPGSGEDDDLKAANVSTALLSFNDYENGVEELMEDIKYDLIRTGNACLKVHYTKGKKGKIQGKDGKVVEVDGGIVMEVPSIFNVRPDSTATTRKNQRTFVEYMEMTEDAILETYDVTEEELRTHLLGSGDEGAKKYAGMYEIVEEKDKEEDTYIVALYWEAKTTKYPNGRHIISTGALTLWEGENKQNGEIPYFMFGYKRCGNSPWSTGPMHHVQGLQRNFNRFVSMIVEHVEGWRAKLAAPPGAIEKDGAFTSGPFEIVETDPSRGNITVVPTPPLSPEIPGLRDFFESAFGKVSNIHEVTYAQLPQYASRAPASLYAMMLEQENLKLDPMLKRMNRVVVDIGKFRLRLFDKYYTQPRLVRVLGKGEAQAIEFFKGSDLNGNFDVQLDIGISMHQSRTVQQRLLLELHDKGLIKDSNKILKMLQLGGIEQELRSDIIDEERATRENQLYINDKYSLPFHEGGVKVYIHDDHDVHLRYHSTIAKTPEAQKWPIDKWDHLQEHMTDHLAILQLLNTASQNIQGGLPGGKGGGGAPAEEEDTGMGQPGPVPEEAEVPTQEVQVEEQVTNQ</sequence>
<evidence type="ECO:0000256" key="1">
    <source>
        <dbReference type="SAM" id="MobiDB-lite"/>
    </source>
</evidence>
<accession>A0A6M3K7I1</accession>
<name>A0A6M3K7I1_9ZZZZ</name>
<feature type="compositionally biased region" description="Gly residues" evidence="1">
    <location>
        <begin position="624"/>
        <end position="634"/>
    </location>
</feature>
<dbReference type="AlphaFoldDB" id="A0A6M3K7I1"/>
<dbReference type="Pfam" id="PF16510">
    <property type="entry name" value="P22_portal"/>
    <property type="match status" value="1"/>
</dbReference>
<evidence type="ECO:0008006" key="3">
    <source>
        <dbReference type="Google" id="ProtNLM"/>
    </source>
</evidence>